<dbReference type="InterPro" id="IPR012337">
    <property type="entry name" value="RNaseH-like_sf"/>
</dbReference>
<dbReference type="PANTHER" id="PTHR46481">
    <property type="entry name" value="ZINC FINGER BED DOMAIN-CONTAINING PROTEIN 4"/>
    <property type="match status" value="1"/>
</dbReference>
<gene>
    <name evidence="2" type="primary">LOC106779016</name>
</gene>
<accession>A0A1S3VW25</accession>
<evidence type="ECO:0000313" key="2">
    <source>
        <dbReference type="RefSeq" id="XP_014522520.1"/>
    </source>
</evidence>
<sequence>MTITTHFIDDLWRLQSRLVRFMYVPAPHTSQVLAELLVECLMDWNLDRKVSTLTVDNCTTNDAMIDRILDKISPRSLILGGQLFHMRCCAHILNLIVKDGLSIIANVIEKVRESANFWTATPKREEKFIETCAQLNIPFRRKLVVDCRTRWNSTFLMLQVAIQYKDVFDRLSQRESQYKVLPSAHDWQMAHEIWQ</sequence>
<dbReference type="PANTHER" id="PTHR46481:SF11">
    <property type="entry name" value="ZINC FINGER BED DOMAIN-CONTAINING PROTEIN RICESLEEPER 2-LIKE"/>
    <property type="match status" value="1"/>
</dbReference>
<dbReference type="Proteomes" id="UP000087766">
    <property type="component" value="Unplaced"/>
</dbReference>
<keyword evidence="1" id="KW-1185">Reference proteome</keyword>
<protein>
    <submittedName>
        <fullName evidence="2">Zinc finger BED domain-containing protein RICESLEEPER 2-like</fullName>
    </submittedName>
</protein>
<dbReference type="AlphaFoldDB" id="A0A1S3VW25"/>
<dbReference type="SUPFAM" id="SSF53098">
    <property type="entry name" value="Ribonuclease H-like"/>
    <property type="match status" value="1"/>
</dbReference>
<proteinExistence type="predicted"/>
<dbReference type="InterPro" id="IPR052035">
    <property type="entry name" value="ZnF_BED_domain_contain"/>
</dbReference>
<dbReference type="KEGG" id="vra:106779016"/>
<organism evidence="1 2">
    <name type="scientific">Vigna radiata var. radiata</name>
    <name type="common">Mung bean</name>
    <name type="synonym">Phaseolus aureus</name>
    <dbReference type="NCBI Taxonomy" id="3916"/>
    <lineage>
        <taxon>Eukaryota</taxon>
        <taxon>Viridiplantae</taxon>
        <taxon>Streptophyta</taxon>
        <taxon>Embryophyta</taxon>
        <taxon>Tracheophyta</taxon>
        <taxon>Spermatophyta</taxon>
        <taxon>Magnoliopsida</taxon>
        <taxon>eudicotyledons</taxon>
        <taxon>Gunneridae</taxon>
        <taxon>Pentapetalae</taxon>
        <taxon>rosids</taxon>
        <taxon>fabids</taxon>
        <taxon>Fabales</taxon>
        <taxon>Fabaceae</taxon>
        <taxon>Papilionoideae</taxon>
        <taxon>50 kb inversion clade</taxon>
        <taxon>NPAAA clade</taxon>
        <taxon>indigoferoid/millettioid clade</taxon>
        <taxon>Phaseoleae</taxon>
        <taxon>Vigna</taxon>
    </lineage>
</organism>
<name>A0A1S3VW25_VIGRR</name>
<reference evidence="2" key="1">
    <citation type="submission" date="2025-08" db="UniProtKB">
        <authorList>
            <consortium name="RefSeq"/>
        </authorList>
    </citation>
    <scope>IDENTIFICATION</scope>
    <source>
        <tissue evidence="2">Leaf</tissue>
    </source>
</reference>
<evidence type="ECO:0000313" key="1">
    <source>
        <dbReference type="Proteomes" id="UP000087766"/>
    </source>
</evidence>
<dbReference type="OrthoDB" id="1937726at2759"/>
<dbReference type="RefSeq" id="XP_014522520.1">
    <property type="nucleotide sequence ID" value="XM_014667034.1"/>
</dbReference>
<dbReference type="GeneID" id="106779016"/>
<dbReference type="STRING" id="3916.A0A1S3VW25"/>